<dbReference type="Gene3D" id="6.10.250.1450">
    <property type="match status" value="1"/>
</dbReference>
<keyword evidence="3" id="KW-0479">Metal-binding</keyword>
<dbReference type="Gene3D" id="1.20.1440.230">
    <property type="entry name" value="NADH-ubiquinone oxidoreductase 51kDa subunit, iron-sulphur binding domain"/>
    <property type="match status" value="1"/>
</dbReference>
<accession>A0A3G9GS84</accession>
<dbReference type="FunFam" id="1.20.1440.230:FF:000001">
    <property type="entry name" value="Mitochondrial NADH dehydrogenase flavoprotein 1"/>
    <property type="match status" value="1"/>
</dbReference>
<dbReference type="PANTHER" id="PTHR43578:SF3">
    <property type="entry name" value="NADH-QUINONE OXIDOREDUCTASE SUBUNIT F"/>
    <property type="match status" value="1"/>
</dbReference>
<dbReference type="SUPFAM" id="SSF142984">
    <property type="entry name" value="Nqo1 middle domain-like"/>
    <property type="match status" value="1"/>
</dbReference>
<dbReference type="Pfam" id="PF01512">
    <property type="entry name" value="Complex1_51K"/>
    <property type="match status" value="1"/>
</dbReference>
<dbReference type="PANTHER" id="PTHR43578">
    <property type="entry name" value="NADH-QUINONE OXIDOREDUCTASE SUBUNIT F"/>
    <property type="match status" value="1"/>
</dbReference>
<evidence type="ECO:0000313" key="10">
    <source>
        <dbReference type="Proteomes" id="UP000484547"/>
    </source>
</evidence>
<dbReference type="GeneID" id="49406569"/>
<dbReference type="InterPro" id="IPR036249">
    <property type="entry name" value="Thioredoxin-like_sf"/>
</dbReference>
<dbReference type="EMBL" id="WNBW01000005">
    <property type="protein sequence ID" value="MTU04224.1"/>
    <property type="molecule type" value="Genomic_DNA"/>
</dbReference>
<evidence type="ECO:0000313" key="7">
    <source>
        <dbReference type="EMBL" id="MTT76160.1"/>
    </source>
</evidence>
<dbReference type="InterPro" id="IPR011538">
    <property type="entry name" value="Nuo51_FMN-bd"/>
</dbReference>
<keyword evidence="9" id="KW-1185">Reference proteome</keyword>
<dbReference type="InterPro" id="IPR017896">
    <property type="entry name" value="4Fe4S_Fe-S-bd"/>
</dbReference>
<dbReference type="PROSITE" id="PS51379">
    <property type="entry name" value="4FE4S_FER_2"/>
    <property type="match status" value="2"/>
</dbReference>
<dbReference type="Proteomes" id="UP000443070">
    <property type="component" value="Unassembled WGS sequence"/>
</dbReference>
<dbReference type="Pfam" id="PF13237">
    <property type="entry name" value="Fer4_10"/>
    <property type="match status" value="1"/>
</dbReference>
<reference evidence="9 10" key="1">
    <citation type="journal article" date="2019" name="Nat. Med.">
        <title>A library of human gut bacterial isolates paired with longitudinal multiomics data enables mechanistic microbiome research.</title>
        <authorList>
            <person name="Poyet M."/>
            <person name="Groussin M."/>
            <person name="Gibbons S.M."/>
            <person name="Avila-Pacheco J."/>
            <person name="Jiang X."/>
            <person name="Kearney S.M."/>
            <person name="Perrotta A.R."/>
            <person name="Berdy B."/>
            <person name="Zhao S."/>
            <person name="Lieberman T.D."/>
            <person name="Swanson P.K."/>
            <person name="Smith M."/>
            <person name="Roesemann S."/>
            <person name="Alexander J.E."/>
            <person name="Rich S.A."/>
            <person name="Livny J."/>
            <person name="Vlamakis H."/>
            <person name="Clish C."/>
            <person name="Bullock K."/>
            <person name="Deik A."/>
            <person name="Scott J."/>
            <person name="Pierce K.A."/>
            <person name="Xavier R.J."/>
            <person name="Alm E.J."/>
        </authorList>
    </citation>
    <scope>NUCLEOTIDE SEQUENCE [LARGE SCALE GENOMIC DNA]</scope>
    <source>
        <strain evidence="7 10">BIOML-A13</strain>
        <strain evidence="8 9">BIOML-A3</strain>
    </source>
</reference>
<sequence>MQHIRAHVLICGGTGCKSAGSKEVQLAFSRAIEAKGLSDEVMVVETGCHGFCEHGPLVIVYPEGTFYCQVKAEDVEEIVESHLFKGRIVERLLYHEPLTHESIPNYSEINFYKKQHRLVLENCGAINPEQIEEYIAVGGYEALAKAVTTMSPEDVIEEIKKSGLRGRGGGGFPTGMKWQFAKASVSDKKYVICNADEGDPGAFMDRSVLEGDPHKILEGMAVCGYAIGADEGYIYVRAEYPLAIKRLRIAIEQAEAMGLLGENIFGSGFSFKLHIKEGAGAFVCGEETALMASIEGKRGMPRPRPPFPAVAGLWGKPTNINNVETFGNVAAIITNGADWYAGFGTEKSKGTKVFALTGKINNTGLAEVPMGITMREIIYDIGGGINGGKKFKAVQIGGPSGGCLPESMLDLSIDYDSLTAAGAMMGSGGLVVMDEDTCMVDVAKFFLNFTQSESCGKCTPCREGTKRMLEVLTRITEGQGREGDIELLEELARNIKETALCGLGQTAPNPVLSTLKYFRHEYEAHIKEKRCPAGACEKLANYEITDACKGCGLCARQCPVNAISGEVKKKHVIDVTKCIKCGACMAACPFKAITKG</sequence>
<dbReference type="Pfam" id="PF10589">
    <property type="entry name" value="NADH_4Fe-4S"/>
    <property type="match status" value="1"/>
</dbReference>
<dbReference type="SUPFAM" id="SSF142019">
    <property type="entry name" value="Nqo1 FMN-binding domain-like"/>
    <property type="match status" value="1"/>
</dbReference>
<dbReference type="InterPro" id="IPR017900">
    <property type="entry name" value="4Fe4S_Fe_S_CS"/>
</dbReference>
<dbReference type="GO" id="GO:0010181">
    <property type="term" value="F:FMN binding"/>
    <property type="evidence" value="ECO:0007669"/>
    <property type="project" value="InterPro"/>
</dbReference>
<evidence type="ECO:0000313" key="8">
    <source>
        <dbReference type="EMBL" id="MTU04224.1"/>
    </source>
</evidence>
<name>A0A3G9GS84_9FIRM</name>
<evidence type="ECO:0000313" key="9">
    <source>
        <dbReference type="Proteomes" id="UP000443070"/>
    </source>
</evidence>
<dbReference type="PROSITE" id="PS00198">
    <property type="entry name" value="4FE4S_FER_1"/>
    <property type="match status" value="1"/>
</dbReference>
<dbReference type="FunFam" id="3.40.50.11540:FF:000001">
    <property type="entry name" value="NADH dehydrogenase [ubiquinone] flavoprotein 1, mitochondrial"/>
    <property type="match status" value="1"/>
</dbReference>
<dbReference type="InterPro" id="IPR037207">
    <property type="entry name" value="Nuop51_4Fe4S-bd_sf"/>
</dbReference>
<dbReference type="InterPro" id="IPR019575">
    <property type="entry name" value="Nuop51_4Fe4S-bd"/>
</dbReference>
<dbReference type="GO" id="GO:0008137">
    <property type="term" value="F:NADH dehydrogenase (ubiquinone) activity"/>
    <property type="evidence" value="ECO:0007669"/>
    <property type="project" value="InterPro"/>
</dbReference>
<evidence type="ECO:0000256" key="4">
    <source>
        <dbReference type="ARBA" id="ARBA00023004"/>
    </source>
</evidence>
<dbReference type="PROSITE" id="PS51257">
    <property type="entry name" value="PROKAR_LIPOPROTEIN"/>
    <property type="match status" value="1"/>
</dbReference>
<dbReference type="Gene3D" id="3.40.50.11540">
    <property type="entry name" value="NADH-ubiquinone oxidoreductase 51kDa subunit"/>
    <property type="match status" value="1"/>
</dbReference>
<dbReference type="SUPFAM" id="SSF52833">
    <property type="entry name" value="Thioredoxin-like"/>
    <property type="match status" value="1"/>
</dbReference>
<dbReference type="InterPro" id="IPR037225">
    <property type="entry name" value="Nuo51_FMN-bd_sf"/>
</dbReference>
<keyword evidence="2" id="KW-0004">4Fe-4S</keyword>
<gene>
    <name evidence="7" type="primary">nuoF</name>
    <name evidence="7" type="ORF">GMD11_07775</name>
    <name evidence="8" type="ORF">GMD18_07430</name>
</gene>
<dbReference type="Proteomes" id="UP000484547">
    <property type="component" value="Unassembled WGS sequence"/>
</dbReference>
<organism evidence="7 10">
    <name type="scientific">Phascolarctobacterium faecium</name>
    <dbReference type="NCBI Taxonomy" id="33025"/>
    <lineage>
        <taxon>Bacteria</taxon>
        <taxon>Bacillati</taxon>
        <taxon>Bacillota</taxon>
        <taxon>Negativicutes</taxon>
        <taxon>Acidaminococcales</taxon>
        <taxon>Acidaminococcaceae</taxon>
        <taxon>Phascolarctobacterium</taxon>
    </lineage>
</organism>
<protein>
    <submittedName>
        <fullName evidence="7">NADH-quinone oxidoreductase subunit NuoF</fullName>
    </submittedName>
</protein>
<feature type="domain" description="4Fe-4S ferredoxin-type" evidence="6">
    <location>
        <begin position="538"/>
        <end position="568"/>
    </location>
</feature>
<comment type="caution">
    <text evidence="7">The sequence shown here is derived from an EMBL/GenBank/DDBJ whole genome shotgun (WGS) entry which is preliminary data.</text>
</comment>
<keyword evidence="5" id="KW-0411">Iron-sulfur</keyword>
<dbReference type="GO" id="GO:0046872">
    <property type="term" value="F:metal ion binding"/>
    <property type="evidence" value="ECO:0007669"/>
    <property type="project" value="UniProtKB-KW"/>
</dbReference>
<dbReference type="Pfam" id="PF01257">
    <property type="entry name" value="2Fe-2S_thioredx"/>
    <property type="match status" value="1"/>
</dbReference>
<dbReference type="Gene3D" id="3.40.30.10">
    <property type="entry name" value="Glutaredoxin"/>
    <property type="match status" value="1"/>
</dbReference>
<evidence type="ECO:0000256" key="2">
    <source>
        <dbReference type="ARBA" id="ARBA00022485"/>
    </source>
</evidence>
<feature type="domain" description="4Fe-4S ferredoxin-type" evidence="6">
    <location>
        <begin position="569"/>
        <end position="596"/>
    </location>
</feature>
<evidence type="ECO:0000256" key="1">
    <source>
        <dbReference type="ARBA" id="ARBA00007523"/>
    </source>
</evidence>
<dbReference type="PROSITE" id="PS00645">
    <property type="entry name" value="COMPLEX1_51K_2"/>
    <property type="match status" value="1"/>
</dbReference>
<dbReference type="InterPro" id="IPR001949">
    <property type="entry name" value="NADH-UbQ_OxRdtase_51kDa_CS"/>
</dbReference>
<evidence type="ECO:0000256" key="3">
    <source>
        <dbReference type="ARBA" id="ARBA00022723"/>
    </source>
</evidence>
<dbReference type="Gene3D" id="3.30.70.20">
    <property type="match status" value="1"/>
</dbReference>
<dbReference type="SUPFAM" id="SSF54862">
    <property type="entry name" value="4Fe-4S ferredoxins"/>
    <property type="match status" value="1"/>
</dbReference>
<evidence type="ECO:0000259" key="6">
    <source>
        <dbReference type="PROSITE" id="PS51379"/>
    </source>
</evidence>
<keyword evidence="4" id="KW-0408">Iron</keyword>
<evidence type="ECO:0000256" key="5">
    <source>
        <dbReference type="ARBA" id="ARBA00023014"/>
    </source>
</evidence>
<dbReference type="AlphaFoldDB" id="A0A3G9GS84"/>
<dbReference type="GO" id="GO:0051539">
    <property type="term" value="F:4 iron, 4 sulfur cluster binding"/>
    <property type="evidence" value="ECO:0007669"/>
    <property type="project" value="UniProtKB-KW"/>
</dbReference>
<comment type="similarity">
    <text evidence="1">Belongs to the complex I 51 kDa subunit family.</text>
</comment>
<dbReference type="SMART" id="SM00928">
    <property type="entry name" value="NADH_4Fe-4S"/>
    <property type="match status" value="1"/>
</dbReference>
<dbReference type="Gene3D" id="3.10.20.600">
    <property type="match status" value="1"/>
</dbReference>
<dbReference type="NCBIfam" id="NF010120">
    <property type="entry name" value="PRK13596.1"/>
    <property type="match status" value="1"/>
</dbReference>
<dbReference type="RefSeq" id="WP_046430641.1">
    <property type="nucleotide sequence ID" value="NZ_AP019004.1"/>
</dbReference>
<dbReference type="CDD" id="cd02980">
    <property type="entry name" value="TRX_Fd_family"/>
    <property type="match status" value="1"/>
</dbReference>
<proteinExistence type="inferred from homology"/>
<dbReference type="SUPFAM" id="SSF140490">
    <property type="entry name" value="Nqo1C-terminal domain-like"/>
    <property type="match status" value="1"/>
</dbReference>
<dbReference type="EMBL" id="WNBM01000005">
    <property type="protein sequence ID" value="MTT76160.1"/>
    <property type="molecule type" value="Genomic_DNA"/>
</dbReference>
<dbReference type="OrthoDB" id="9761899at2"/>